<dbReference type="InterPro" id="IPR002885">
    <property type="entry name" value="PPR_rpt"/>
</dbReference>
<dbReference type="GO" id="GO:0033897">
    <property type="term" value="F:ribonuclease T2 activity"/>
    <property type="evidence" value="ECO:0007669"/>
    <property type="project" value="InterPro"/>
</dbReference>
<evidence type="ECO:0000256" key="8">
    <source>
        <dbReference type="ARBA" id="ARBA00054578"/>
    </source>
</evidence>
<dbReference type="InterPro" id="IPR046960">
    <property type="entry name" value="PPR_At4g14850-like_plant"/>
</dbReference>
<feature type="active site" evidence="9">
    <location>
        <position position="510"/>
    </location>
</feature>
<dbReference type="PANTHER" id="PTHR47926:SF488">
    <property type="entry name" value="DYW DOMAIN-CONTAINING PROTEIN"/>
    <property type="match status" value="1"/>
</dbReference>
<dbReference type="InterPro" id="IPR033697">
    <property type="entry name" value="Ribonuclease_T2_eukaryotic"/>
</dbReference>
<dbReference type="AlphaFoldDB" id="A0A835JNJ2"/>
<dbReference type="FunFam" id="1.25.40.10:FF:000090">
    <property type="entry name" value="Pentatricopeptide repeat-containing protein, chloroplastic"/>
    <property type="match status" value="1"/>
</dbReference>
<keyword evidence="13" id="KW-1185">Reference proteome</keyword>
<evidence type="ECO:0000313" key="13">
    <source>
        <dbReference type="Proteomes" id="UP000657918"/>
    </source>
</evidence>
<dbReference type="GO" id="GO:0016787">
    <property type="term" value="F:hydrolase activity"/>
    <property type="evidence" value="ECO:0007669"/>
    <property type="project" value="UniProtKB-KW"/>
</dbReference>
<evidence type="ECO:0000256" key="2">
    <source>
        <dbReference type="ARBA" id="ARBA00022722"/>
    </source>
</evidence>
<dbReference type="Pfam" id="PF01535">
    <property type="entry name" value="PPR"/>
    <property type="match status" value="3"/>
</dbReference>
<evidence type="ECO:0000313" key="12">
    <source>
        <dbReference type="EMBL" id="KAF9674445.1"/>
    </source>
</evidence>
<dbReference type="GO" id="GO:0009451">
    <property type="term" value="P:RNA modification"/>
    <property type="evidence" value="ECO:0007669"/>
    <property type="project" value="InterPro"/>
</dbReference>
<evidence type="ECO:0000256" key="1">
    <source>
        <dbReference type="ARBA" id="ARBA00007469"/>
    </source>
</evidence>
<name>A0A835JNJ2_9ROSI</name>
<dbReference type="PROSITE" id="PS00530">
    <property type="entry name" value="RNASE_T2_1"/>
    <property type="match status" value="1"/>
</dbReference>
<dbReference type="Pfam" id="PF13041">
    <property type="entry name" value="PPR_2"/>
    <property type="match status" value="2"/>
</dbReference>
<evidence type="ECO:0000256" key="11">
    <source>
        <dbReference type="RuleBase" id="RU004328"/>
    </source>
</evidence>
<evidence type="ECO:0000256" key="4">
    <source>
        <dbReference type="ARBA" id="ARBA00022759"/>
    </source>
</evidence>
<dbReference type="FunFam" id="3.90.730.10:FF:000003">
    <property type="entry name" value="Ribonuclease 3"/>
    <property type="match status" value="1"/>
</dbReference>
<dbReference type="Gene3D" id="1.25.40.10">
    <property type="entry name" value="Tetratricopeptide repeat domain"/>
    <property type="match status" value="3"/>
</dbReference>
<dbReference type="PROSITE" id="PS51375">
    <property type="entry name" value="PPR"/>
    <property type="match status" value="2"/>
</dbReference>
<feature type="active site" evidence="9">
    <location>
        <position position="564"/>
    </location>
</feature>
<comment type="function">
    <text evidence="8">May remobilize phosphate, particularly when cells senesce or when phosphate becomes limiting.</text>
</comment>
<dbReference type="GO" id="GO:0003723">
    <property type="term" value="F:RNA binding"/>
    <property type="evidence" value="ECO:0007669"/>
    <property type="project" value="InterPro"/>
</dbReference>
<gene>
    <name evidence="12" type="ORF">SADUNF_Sadunf10G0128000</name>
</gene>
<protein>
    <submittedName>
        <fullName evidence="12">Uncharacterized protein</fullName>
    </submittedName>
</protein>
<dbReference type="NCBIfam" id="TIGR00756">
    <property type="entry name" value="PPR"/>
    <property type="match status" value="3"/>
</dbReference>
<dbReference type="Proteomes" id="UP000657918">
    <property type="component" value="Unassembled WGS sequence"/>
</dbReference>
<sequence>MATPPFPPVIQQSLSQHSSYYNTTYTSNPLSCLPKCTSLKELKQIQAFTIKTHLQNDLQILTKLINSCTGSPTSSSMDYAHQLFETIPQPGIVLFNSMFRGYSRSDAPLKAISLFIRALNYNLLPDDYTFPSLLKACVVARAFQLGKQLHCLAIKLGLNENTHVCPTLINMYTGCKDVDGARRVFDEILEPCVVSYNAIITGYARSSRPNEALSLFRQLQARKLKPNDVTVLSVLSSCALLGALDLGKWIHEYVKKNGLDKYVKVNTALIDMYAKCGSLDGAISIFDSMSVRDTQAWSAMIVAYAMHGQGQNAISIFEEMAREKVQPDEITFLGLLYACSHTGLVDEGFRYFYSMSEVYGIIPGIKHYGCMVDLLGRAGLLYEAYKFIDELPIKPTPILWRTLLSLLACNSIKCASYHACSVISYHIHLSFKSLELEIHFTRLFEAKEQMKTSSSTLIKLLVLLYLSVLSVSQEFDFFYFVQQWPGSYCDTIKSCCYPTTGKPAADFGIHGLWPNYNDGNYPSNCDANSPFDPKKVADLRNGMQKNWPTLACPSGSGVAFWTHEWEKHGTCSESILDQHGYFQAALNLKRQVNLLQALTNAGINPDGASYSLSSIKSAIQEAVGFTPWIECNTDTSRNSQLYQIYLCVDTSGKTLIDCPVFPRGKCDSEIEFPSF</sequence>
<dbReference type="InterPro" id="IPR011990">
    <property type="entry name" value="TPR-like_helical_dom_sf"/>
</dbReference>
<evidence type="ECO:0000256" key="10">
    <source>
        <dbReference type="PROSITE-ProRule" id="PRU00708"/>
    </source>
</evidence>
<keyword evidence="2" id="KW-0540">Nuclease</keyword>
<dbReference type="OrthoDB" id="185373at2759"/>
<dbReference type="SUPFAM" id="SSF55895">
    <property type="entry name" value="Ribonuclease Rh-like"/>
    <property type="match status" value="1"/>
</dbReference>
<reference evidence="12 13" key="1">
    <citation type="submission" date="2020-10" db="EMBL/GenBank/DDBJ databases">
        <title>Plant Genome Project.</title>
        <authorList>
            <person name="Zhang R.-G."/>
        </authorList>
    </citation>
    <scope>NUCLEOTIDE SEQUENCE [LARGE SCALE GENOMIC DNA]</scope>
    <source>
        <strain evidence="12">FAFU-HL-1</strain>
        <tissue evidence="12">Leaf</tissue>
    </source>
</reference>
<dbReference type="PANTHER" id="PTHR47926">
    <property type="entry name" value="PENTATRICOPEPTIDE REPEAT-CONTAINING PROTEIN"/>
    <property type="match status" value="1"/>
</dbReference>
<dbReference type="InterPro" id="IPR018188">
    <property type="entry name" value="RNase_T2_His_AS_1"/>
</dbReference>
<keyword evidence="7" id="KW-0456">Lyase</keyword>
<dbReference type="InterPro" id="IPR036430">
    <property type="entry name" value="RNase_T2-like_sf"/>
</dbReference>
<dbReference type="FunFam" id="1.25.40.10:FF:000427">
    <property type="entry name" value="Pentatricopeptide repeat-containing protein chloroplastic"/>
    <property type="match status" value="1"/>
</dbReference>
<evidence type="ECO:0000256" key="9">
    <source>
        <dbReference type="PIRSR" id="PIRSR633697-1"/>
    </source>
</evidence>
<evidence type="ECO:0000256" key="7">
    <source>
        <dbReference type="ARBA" id="ARBA00023239"/>
    </source>
</evidence>
<dbReference type="Pfam" id="PF00445">
    <property type="entry name" value="Ribonuclease_T2"/>
    <property type="match status" value="1"/>
</dbReference>
<comment type="similarity">
    <text evidence="1 11">Belongs to the RNase T2 family.</text>
</comment>
<feature type="active site" evidence="9">
    <location>
        <position position="568"/>
    </location>
</feature>
<dbReference type="Gene3D" id="3.90.730.10">
    <property type="entry name" value="Ribonuclease T2-like"/>
    <property type="match status" value="1"/>
</dbReference>
<feature type="repeat" description="PPR" evidence="10">
    <location>
        <begin position="192"/>
        <end position="226"/>
    </location>
</feature>
<proteinExistence type="inferred from homology"/>
<accession>A0A835JNJ2</accession>
<organism evidence="12 13">
    <name type="scientific">Salix dunnii</name>
    <dbReference type="NCBI Taxonomy" id="1413687"/>
    <lineage>
        <taxon>Eukaryota</taxon>
        <taxon>Viridiplantae</taxon>
        <taxon>Streptophyta</taxon>
        <taxon>Embryophyta</taxon>
        <taxon>Tracheophyta</taxon>
        <taxon>Spermatophyta</taxon>
        <taxon>Magnoliopsida</taxon>
        <taxon>eudicotyledons</taxon>
        <taxon>Gunneridae</taxon>
        <taxon>Pentapetalae</taxon>
        <taxon>rosids</taxon>
        <taxon>fabids</taxon>
        <taxon>Malpighiales</taxon>
        <taxon>Salicaceae</taxon>
        <taxon>Saliceae</taxon>
        <taxon>Salix</taxon>
    </lineage>
</organism>
<dbReference type="CDD" id="cd01061">
    <property type="entry name" value="RNase_T2_euk"/>
    <property type="match status" value="1"/>
</dbReference>
<dbReference type="EMBL" id="JADGMS010000010">
    <property type="protein sequence ID" value="KAF9674445.1"/>
    <property type="molecule type" value="Genomic_DNA"/>
</dbReference>
<evidence type="ECO:0000256" key="6">
    <source>
        <dbReference type="ARBA" id="ARBA00023157"/>
    </source>
</evidence>
<keyword evidence="6" id="KW-1015">Disulfide bond</keyword>
<keyword evidence="5" id="KW-0378">Hydrolase</keyword>
<evidence type="ECO:0000256" key="5">
    <source>
        <dbReference type="ARBA" id="ARBA00022801"/>
    </source>
</evidence>
<keyword evidence="3" id="KW-0677">Repeat</keyword>
<dbReference type="InterPro" id="IPR001568">
    <property type="entry name" value="RNase_T2-like"/>
</dbReference>
<keyword evidence="4" id="KW-0255">Endonuclease</keyword>
<comment type="caution">
    <text evidence="12">The sequence shown here is derived from an EMBL/GenBank/DDBJ whole genome shotgun (WGS) entry which is preliminary data.</text>
</comment>
<dbReference type="PROSITE" id="PS00531">
    <property type="entry name" value="RNASE_T2_2"/>
    <property type="match status" value="1"/>
</dbReference>
<dbReference type="InterPro" id="IPR033130">
    <property type="entry name" value="RNase_T2_His_AS_2"/>
</dbReference>
<evidence type="ECO:0000256" key="3">
    <source>
        <dbReference type="ARBA" id="ARBA00022737"/>
    </source>
</evidence>
<feature type="repeat" description="PPR" evidence="10">
    <location>
        <begin position="293"/>
        <end position="327"/>
    </location>
</feature>